<dbReference type="GO" id="GO:0006508">
    <property type="term" value="P:proteolysis"/>
    <property type="evidence" value="ECO:0007669"/>
    <property type="project" value="UniProtKB-KW"/>
</dbReference>
<dbReference type="FunFam" id="2.40.10.10:FF:000146">
    <property type="entry name" value="Serine protease 53"/>
    <property type="match status" value="1"/>
</dbReference>
<dbReference type="InterPro" id="IPR018114">
    <property type="entry name" value="TRYPSIN_HIS"/>
</dbReference>
<proteinExistence type="predicted"/>
<dbReference type="CDD" id="cd00190">
    <property type="entry name" value="Tryp_SPc"/>
    <property type="match status" value="1"/>
</dbReference>
<organism evidence="11 12">
    <name type="scientific">Candidula unifasciata</name>
    <dbReference type="NCBI Taxonomy" id="100452"/>
    <lineage>
        <taxon>Eukaryota</taxon>
        <taxon>Metazoa</taxon>
        <taxon>Spiralia</taxon>
        <taxon>Lophotrochozoa</taxon>
        <taxon>Mollusca</taxon>
        <taxon>Gastropoda</taxon>
        <taxon>Heterobranchia</taxon>
        <taxon>Euthyneura</taxon>
        <taxon>Panpulmonata</taxon>
        <taxon>Eupulmonata</taxon>
        <taxon>Stylommatophora</taxon>
        <taxon>Helicina</taxon>
        <taxon>Helicoidea</taxon>
        <taxon>Geomitridae</taxon>
        <taxon>Candidula</taxon>
    </lineage>
</organism>
<dbReference type="InterPro" id="IPR043504">
    <property type="entry name" value="Peptidase_S1_PA_chymotrypsin"/>
</dbReference>
<dbReference type="PROSITE" id="PS50240">
    <property type="entry name" value="TRYPSIN_DOM"/>
    <property type="match status" value="1"/>
</dbReference>
<keyword evidence="6" id="KW-0720">Serine protease</keyword>
<evidence type="ECO:0000259" key="10">
    <source>
        <dbReference type="PROSITE" id="PS50240"/>
    </source>
</evidence>
<evidence type="ECO:0000313" key="11">
    <source>
        <dbReference type="EMBL" id="CAG5123081.1"/>
    </source>
</evidence>
<accession>A0A8S3Z7C8</accession>
<dbReference type="SMART" id="SM00020">
    <property type="entry name" value="Tryp_SPc"/>
    <property type="match status" value="1"/>
</dbReference>
<comment type="caution">
    <text evidence="11">The sequence shown here is derived from an EMBL/GenBank/DDBJ whole genome shotgun (WGS) entry which is preliminary data.</text>
</comment>
<dbReference type="Proteomes" id="UP000678393">
    <property type="component" value="Unassembled WGS sequence"/>
</dbReference>
<protein>
    <recommendedName>
        <fullName evidence="10">Peptidase S1 domain-containing protein</fullName>
    </recommendedName>
</protein>
<dbReference type="PANTHER" id="PTHR24252:SF7">
    <property type="entry name" value="HYALIN"/>
    <property type="match status" value="1"/>
</dbReference>
<dbReference type="AlphaFoldDB" id="A0A8S3Z7C8"/>
<evidence type="ECO:0000256" key="1">
    <source>
        <dbReference type="ARBA" id="ARBA00004613"/>
    </source>
</evidence>
<evidence type="ECO:0000313" key="12">
    <source>
        <dbReference type="Proteomes" id="UP000678393"/>
    </source>
</evidence>
<reference evidence="11" key="1">
    <citation type="submission" date="2021-04" db="EMBL/GenBank/DDBJ databases">
        <authorList>
            <consortium name="Molecular Ecology Group"/>
        </authorList>
    </citation>
    <scope>NUCLEOTIDE SEQUENCE</scope>
</reference>
<dbReference type="InterPro" id="IPR001314">
    <property type="entry name" value="Peptidase_S1A"/>
</dbReference>
<dbReference type="Gene3D" id="2.40.10.10">
    <property type="entry name" value="Trypsin-like serine proteases"/>
    <property type="match status" value="1"/>
</dbReference>
<dbReference type="InterPro" id="IPR001254">
    <property type="entry name" value="Trypsin_dom"/>
</dbReference>
<gene>
    <name evidence="11" type="ORF">CUNI_LOCUS8639</name>
</gene>
<dbReference type="PROSITE" id="PS00134">
    <property type="entry name" value="TRYPSIN_HIS"/>
    <property type="match status" value="1"/>
</dbReference>
<keyword evidence="4 9" id="KW-0732">Signal</keyword>
<dbReference type="PANTHER" id="PTHR24252">
    <property type="entry name" value="ACROSIN-RELATED"/>
    <property type="match status" value="1"/>
</dbReference>
<evidence type="ECO:0000256" key="7">
    <source>
        <dbReference type="ARBA" id="ARBA00023145"/>
    </source>
</evidence>
<dbReference type="EMBL" id="CAJHNH020001442">
    <property type="protein sequence ID" value="CAG5123081.1"/>
    <property type="molecule type" value="Genomic_DNA"/>
</dbReference>
<comment type="subcellular location">
    <subcellularLocation>
        <location evidence="1">Secreted</location>
    </subcellularLocation>
</comment>
<feature type="chain" id="PRO_5035794536" description="Peptidase S1 domain-containing protein" evidence="9">
    <location>
        <begin position="25"/>
        <end position="350"/>
    </location>
</feature>
<dbReference type="PRINTS" id="PR00722">
    <property type="entry name" value="CHYMOTRYPSIN"/>
</dbReference>
<evidence type="ECO:0000256" key="4">
    <source>
        <dbReference type="ARBA" id="ARBA00022729"/>
    </source>
</evidence>
<dbReference type="OrthoDB" id="6267810at2759"/>
<dbReference type="GO" id="GO:0004252">
    <property type="term" value="F:serine-type endopeptidase activity"/>
    <property type="evidence" value="ECO:0007669"/>
    <property type="project" value="InterPro"/>
</dbReference>
<name>A0A8S3Z7C8_9EUPU</name>
<dbReference type="Pfam" id="PF00089">
    <property type="entry name" value="Trypsin"/>
    <property type="match status" value="1"/>
</dbReference>
<feature type="signal peptide" evidence="9">
    <location>
        <begin position="1"/>
        <end position="24"/>
    </location>
</feature>
<evidence type="ECO:0000256" key="9">
    <source>
        <dbReference type="SAM" id="SignalP"/>
    </source>
</evidence>
<evidence type="ECO:0000256" key="6">
    <source>
        <dbReference type="ARBA" id="ARBA00022825"/>
    </source>
</evidence>
<evidence type="ECO:0000256" key="2">
    <source>
        <dbReference type="ARBA" id="ARBA00022525"/>
    </source>
</evidence>
<evidence type="ECO:0000256" key="8">
    <source>
        <dbReference type="ARBA" id="ARBA00023157"/>
    </source>
</evidence>
<evidence type="ECO:0000256" key="3">
    <source>
        <dbReference type="ARBA" id="ARBA00022670"/>
    </source>
</evidence>
<dbReference type="GO" id="GO:0005576">
    <property type="term" value="C:extracellular region"/>
    <property type="evidence" value="ECO:0007669"/>
    <property type="project" value="UniProtKB-SubCell"/>
</dbReference>
<dbReference type="SUPFAM" id="SSF50494">
    <property type="entry name" value="Trypsin-like serine proteases"/>
    <property type="match status" value="1"/>
</dbReference>
<keyword evidence="5" id="KW-0378">Hydrolase</keyword>
<evidence type="ECO:0000256" key="5">
    <source>
        <dbReference type="ARBA" id="ARBA00022801"/>
    </source>
</evidence>
<feature type="domain" description="Peptidase S1" evidence="10">
    <location>
        <begin position="95"/>
        <end position="333"/>
    </location>
</feature>
<keyword evidence="8" id="KW-1015">Disulfide bond</keyword>
<sequence>MAVTVRIMFSVLIIYLGCDHCGDCRPEGKSKAGRSSINRYLDQTEMNDVLQINDYFNNGGPVCGRRYVVNGELRREVKGDNSTDDIDDDSDMDKILGGGFATYGEFPWIANILYDNVHLCGGSIISEFWVITAAHCLDSGIKELYSIAVGDHTLWKLDTHETKYNVDSVFLQGRYHPGSFDYDIGLIKVKPDRNGRGIKFNAYVQPSCLPLDSRILAVNTQMVIAGWGNTAQSGNQSVILKKVRVPLMWHSECITSHPKVITPNMFCVGTIGHSVANGTACHGDSGGPAFSQTPDGVVLYGIISFGNGCRDTKEATVLINVSRFRAWIVSTIKANSKGIQAFMPIRRNPF</sequence>
<keyword evidence="3" id="KW-0645">Protease</keyword>
<keyword evidence="7" id="KW-0865">Zymogen</keyword>
<dbReference type="InterPro" id="IPR009003">
    <property type="entry name" value="Peptidase_S1_PA"/>
</dbReference>
<keyword evidence="12" id="KW-1185">Reference proteome</keyword>
<keyword evidence="2" id="KW-0964">Secreted</keyword>